<dbReference type="GO" id="GO:0034728">
    <property type="term" value="P:nucleosome organization"/>
    <property type="evidence" value="ECO:0007669"/>
    <property type="project" value="EnsemblFungi"/>
</dbReference>
<proteinExistence type="inferred from homology"/>
<protein>
    <recommendedName>
        <fullName evidence="9">FACT complex subunit POB3</fullName>
    </recommendedName>
</protein>
<evidence type="ECO:0000256" key="1">
    <source>
        <dbReference type="ARBA" id="ARBA00010060"/>
    </source>
</evidence>
<evidence type="ECO:0000256" key="5">
    <source>
        <dbReference type="ARBA" id="ARBA00023015"/>
    </source>
</evidence>
<keyword evidence="3 9" id="KW-0235">DNA replication</keyword>
<dbReference type="GO" id="GO:0042393">
    <property type="term" value="F:histone binding"/>
    <property type="evidence" value="ECO:0007669"/>
    <property type="project" value="EnsemblFungi"/>
</dbReference>
<evidence type="ECO:0000313" key="13">
    <source>
        <dbReference type="Proteomes" id="UP000193642"/>
    </source>
</evidence>
<comment type="subcellular location">
    <subcellularLocation>
        <location evidence="9">Nucleus</location>
    </subcellularLocation>
    <subcellularLocation>
        <location evidence="9">Chromosome</location>
    </subcellularLocation>
</comment>
<dbReference type="InterPro" id="IPR011993">
    <property type="entry name" value="PH-like_dom_sf"/>
</dbReference>
<feature type="region of interest" description="Disordered" evidence="10">
    <location>
        <begin position="437"/>
        <end position="463"/>
    </location>
</feature>
<dbReference type="STRING" id="329046.A0A1Y2CSN3"/>
<dbReference type="GO" id="GO:0031491">
    <property type="term" value="F:nucleosome binding"/>
    <property type="evidence" value="ECO:0007669"/>
    <property type="project" value="EnsemblFungi"/>
</dbReference>
<keyword evidence="13" id="KW-1185">Reference proteome</keyword>
<keyword evidence="7 9" id="KW-0234">DNA repair</keyword>
<name>A0A1Y2CSN3_9FUNG</name>
<evidence type="ECO:0000256" key="6">
    <source>
        <dbReference type="ARBA" id="ARBA00023163"/>
    </source>
</evidence>
<dbReference type="GO" id="GO:0031508">
    <property type="term" value="P:pericentric heterochromatin formation"/>
    <property type="evidence" value="ECO:0007669"/>
    <property type="project" value="EnsemblFungi"/>
</dbReference>
<feature type="domain" description="Histone chaperone RTT106/FACT complex subunit SPT16-like middle" evidence="11">
    <location>
        <begin position="343"/>
        <end position="435"/>
    </location>
</feature>
<dbReference type="OrthoDB" id="498543at2759"/>
<dbReference type="EMBL" id="MCGO01000008">
    <property type="protein sequence ID" value="ORY49874.1"/>
    <property type="molecule type" value="Genomic_DNA"/>
</dbReference>
<dbReference type="PANTHER" id="PTHR45849">
    <property type="entry name" value="FACT COMPLEX SUBUNIT SSRP1"/>
    <property type="match status" value="1"/>
</dbReference>
<evidence type="ECO:0000256" key="3">
    <source>
        <dbReference type="ARBA" id="ARBA00022705"/>
    </source>
</evidence>
<evidence type="ECO:0000256" key="7">
    <source>
        <dbReference type="ARBA" id="ARBA00023204"/>
    </source>
</evidence>
<evidence type="ECO:0000256" key="2">
    <source>
        <dbReference type="ARBA" id="ARBA00022454"/>
    </source>
</evidence>
<gene>
    <name evidence="12" type="ORF">BCR33DRAFT_555354</name>
</gene>
<dbReference type="GO" id="GO:0031509">
    <property type="term" value="P:subtelomeric heterochromatin formation"/>
    <property type="evidence" value="ECO:0007669"/>
    <property type="project" value="EnsemblFungi"/>
</dbReference>
<evidence type="ECO:0000259" key="11">
    <source>
        <dbReference type="SMART" id="SM01287"/>
    </source>
</evidence>
<evidence type="ECO:0000313" key="12">
    <source>
        <dbReference type="EMBL" id="ORY49874.1"/>
    </source>
</evidence>
<sequence>MRGAEIRRAVWQRCAKEFELRIDLANGQVHKFDNFPRDSFDAVAAALRSNYGVDLEAREVSLRGYNWGKAEFQGSLLSFTIGAKPAFEIPLADVANTAPIGKNDVSIEFTAPELPPNTPRIKEDCLVEMHFHIPGMAAKSQLDESGKQLKDKDAPVAKEGEEEGEIDEGLVLGDDGEAMTAAALFCDTIKMRADVGAAQGESLVTFEDLLCLTPRGRFEVDMFATFFRIRGKSNDYRIMFNSIKRLFLLPKPDDLHTMFVIQLDPPLRQGQTRYPFLVFQFERDEEIDVEVKLDQEALTTQYNDRLRKDYDGPVFMVVSEIFKALSEINIITPGVSYKSTQGHSGVKCALKANEAFLYPLERSFVSVPKPATLIPHAEVEKVTFSRVNSTSSSTKTIEMKISTASGEYAYTSISREEYQALAEYCATKKLRVTTEIGDGQGGYDAMDDDDDGEDGKKRNVSKT</sequence>
<dbReference type="GO" id="GO:0006261">
    <property type="term" value="P:DNA-templated DNA replication"/>
    <property type="evidence" value="ECO:0007669"/>
    <property type="project" value="EnsemblFungi"/>
</dbReference>
<dbReference type="Gene3D" id="2.30.29.30">
    <property type="entry name" value="Pleckstrin-homology domain (PH domain)/Phosphotyrosine-binding domain (PTB)"/>
    <property type="match status" value="2"/>
</dbReference>
<evidence type="ECO:0000256" key="9">
    <source>
        <dbReference type="RuleBase" id="RU364013"/>
    </source>
</evidence>
<feature type="region of interest" description="Disordered" evidence="10">
    <location>
        <begin position="140"/>
        <end position="167"/>
    </location>
</feature>
<dbReference type="InterPro" id="IPR024954">
    <property type="entry name" value="SSRP1_DD"/>
</dbReference>
<dbReference type="SMART" id="SM01287">
    <property type="entry name" value="Rtt106"/>
    <property type="match status" value="1"/>
</dbReference>
<dbReference type="InterPro" id="IPR000969">
    <property type="entry name" value="SSRP1/POB3"/>
</dbReference>
<feature type="compositionally biased region" description="Basic and acidic residues" evidence="10">
    <location>
        <begin position="141"/>
        <end position="159"/>
    </location>
</feature>
<dbReference type="InterPro" id="IPR050454">
    <property type="entry name" value="RTT106/SSRP1_HistChap/FACT"/>
</dbReference>
<dbReference type="PRINTS" id="PR00887">
    <property type="entry name" value="SSRCOGNITION"/>
</dbReference>
<dbReference type="AlphaFoldDB" id="A0A1Y2CSN3"/>
<dbReference type="InterPro" id="IPR038167">
    <property type="entry name" value="SSRP1_sf"/>
</dbReference>
<comment type="caution">
    <text evidence="12">The sequence shown here is derived from an EMBL/GenBank/DDBJ whole genome shotgun (WGS) entry which is preliminary data.</text>
</comment>
<evidence type="ECO:0000256" key="4">
    <source>
        <dbReference type="ARBA" id="ARBA00022763"/>
    </source>
</evidence>
<dbReference type="CDD" id="cd13231">
    <property type="entry name" value="PH2_SSRP1-like"/>
    <property type="match status" value="1"/>
</dbReference>
<dbReference type="InterPro" id="IPR035417">
    <property type="entry name" value="SSRP1/POB3_N"/>
</dbReference>
<dbReference type="Gene3D" id="2.30.29.220">
    <property type="entry name" value="Structure-specific recognition protein (SSRP1)"/>
    <property type="match status" value="1"/>
</dbReference>
<keyword evidence="8 9" id="KW-0539">Nucleus</keyword>
<dbReference type="Pfam" id="PF21103">
    <property type="entry name" value="PH1_SSRP1-like"/>
    <property type="match status" value="1"/>
</dbReference>
<dbReference type="GO" id="GO:0006335">
    <property type="term" value="P:DNA replication-dependent chromatin assembly"/>
    <property type="evidence" value="ECO:0007669"/>
    <property type="project" value="EnsemblFungi"/>
</dbReference>
<accession>A0A1Y2CSN3</accession>
<dbReference type="CDD" id="cd13230">
    <property type="entry name" value="PH1_SSRP1-like"/>
    <property type="match status" value="1"/>
</dbReference>
<dbReference type="InterPro" id="IPR013719">
    <property type="entry name" value="RTT106/SPT16-like_middle_dom"/>
</dbReference>
<keyword evidence="4 9" id="KW-0227">DNA damage</keyword>
<keyword evidence="6 9" id="KW-0804">Transcription</keyword>
<dbReference type="GO" id="GO:0003677">
    <property type="term" value="F:DNA binding"/>
    <property type="evidence" value="ECO:0007669"/>
    <property type="project" value="InterPro"/>
</dbReference>
<dbReference type="Pfam" id="PF08512">
    <property type="entry name" value="Rttp106-like_middle"/>
    <property type="match status" value="1"/>
</dbReference>
<dbReference type="GO" id="GO:0000781">
    <property type="term" value="C:chromosome, telomeric region"/>
    <property type="evidence" value="ECO:0007669"/>
    <property type="project" value="GOC"/>
</dbReference>
<dbReference type="Gene3D" id="2.30.29.150">
    <property type="match status" value="1"/>
</dbReference>
<comment type="function">
    <text evidence="9">Component of the FACT complex, a general chromatin factor that acts to reorganize nucleosomes. The FACT complex is involved in multiple processes that require DNA as a template such as mRNA elongation, DNA replication and DNA repair. During transcription elongation the FACT complex acts as a histone chaperone that both destabilizes and restores nucleosomal structure. It facilitates the passage of RNA polymerase II and transcription by promoting the dissociation of one histone H2A-H2B dimer from the nucleosome, then subsequently promotes the reestablishment of the nucleosome following the passage of RNA polymerase II.</text>
</comment>
<reference evidence="12 13" key="1">
    <citation type="submission" date="2016-07" db="EMBL/GenBank/DDBJ databases">
        <title>Pervasive Adenine N6-methylation of Active Genes in Fungi.</title>
        <authorList>
            <consortium name="DOE Joint Genome Institute"/>
            <person name="Mondo S.J."/>
            <person name="Dannebaum R.O."/>
            <person name="Kuo R.C."/>
            <person name="Labutti K."/>
            <person name="Haridas S."/>
            <person name="Kuo A."/>
            <person name="Salamov A."/>
            <person name="Ahrendt S.R."/>
            <person name="Lipzen A."/>
            <person name="Sullivan W."/>
            <person name="Andreopoulos W.B."/>
            <person name="Clum A."/>
            <person name="Lindquist E."/>
            <person name="Daum C."/>
            <person name="Ramamoorthy G.K."/>
            <person name="Gryganskyi A."/>
            <person name="Culley D."/>
            <person name="Magnuson J.K."/>
            <person name="James T.Y."/>
            <person name="O'Malley M.A."/>
            <person name="Stajich J.E."/>
            <person name="Spatafora J.W."/>
            <person name="Visel A."/>
            <person name="Grigoriev I.V."/>
        </authorList>
    </citation>
    <scope>NUCLEOTIDE SEQUENCE [LARGE SCALE GENOMIC DNA]</scope>
    <source>
        <strain evidence="12 13">JEL800</strain>
    </source>
</reference>
<comment type="similarity">
    <text evidence="1 9">Belongs to the SSRP1 family.</text>
</comment>
<keyword evidence="2 9" id="KW-0158">Chromosome</keyword>
<dbReference type="GO" id="GO:0030466">
    <property type="term" value="P:silent mating-type cassette heterochromatin formation"/>
    <property type="evidence" value="ECO:0007669"/>
    <property type="project" value="EnsemblFungi"/>
</dbReference>
<evidence type="ECO:0000256" key="8">
    <source>
        <dbReference type="ARBA" id="ARBA00023242"/>
    </source>
</evidence>
<dbReference type="GO" id="GO:0006281">
    <property type="term" value="P:DNA repair"/>
    <property type="evidence" value="ECO:0007669"/>
    <property type="project" value="UniProtKB-KW"/>
</dbReference>
<dbReference type="Pfam" id="PF03531">
    <property type="entry name" value="SSrecog"/>
    <property type="match status" value="1"/>
</dbReference>
<organism evidence="12 13">
    <name type="scientific">Rhizoclosmatium globosum</name>
    <dbReference type="NCBI Taxonomy" id="329046"/>
    <lineage>
        <taxon>Eukaryota</taxon>
        <taxon>Fungi</taxon>
        <taxon>Fungi incertae sedis</taxon>
        <taxon>Chytridiomycota</taxon>
        <taxon>Chytridiomycota incertae sedis</taxon>
        <taxon>Chytridiomycetes</taxon>
        <taxon>Chytridiales</taxon>
        <taxon>Chytriomycetaceae</taxon>
        <taxon>Rhizoclosmatium</taxon>
    </lineage>
</organism>
<dbReference type="GO" id="GO:0045899">
    <property type="term" value="P:positive regulation of RNA polymerase II transcription preinitiation complex assembly"/>
    <property type="evidence" value="ECO:0007669"/>
    <property type="project" value="EnsemblFungi"/>
</dbReference>
<dbReference type="GO" id="GO:0035101">
    <property type="term" value="C:FACT complex"/>
    <property type="evidence" value="ECO:0007669"/>
    <property type="project" value="EnsemblFungi"/>
</dbReference>
<dbReference type="SUPFAM" id="SSF50729">
    <property type="entry name" value="PH domain-like"/>
    <property type="match status" value="1"/>
</dbReference>
<dbReference type="Pfam" id="PF17292">
    <property type="entry name" value="POB3_N"/>
    <property type="match status" value="1"/>
</dbReference>
<dbReference type="PANTHER" id="PTHR45849:SF1">
    <property type="entry name" value="FACT COMPLEX SUBUNIT SSRP1"/>
    <property type="match status" value="1"/>
</dbReference>
<keyword evidence="5 9" id="KW-0805">Transcription regulation</keyword>
<dbReference type="InterPro" id="IPR048993">
    <property type="entry name" value="SSRP1-like_PH1"/>
</dbReference>
<evidence type="ECO:0000256" key="10">
    <source>
        <dbReference type="SAM" id="MobiDB-lite"/>
    </source>
</evidence>
<dbReference type="FunFam" id="2.30.29.150:FF:000001">
    <property type="entry name" value="Fact complex subunit ssrp1"/>
    <property type="match status" value="1"/>
</dbReference>
<dbReference type="Proteomes" id="UP000193642">
    <property type="component" value="Unassembled WGS sequence"/>
</dbReference>